<reference evidence="3" key="1">
    <citation type="submission" date="2018-12" db="EMBL/GenBank/DDBJ databases">
        <title>Novel natural products biosynthetic potential of the class Ktedonobacteria.</title>
        <authorList>
            <person name="Zheng Y."/>
            <person name="Saitou A."/>
            <person name="Wang C.M."/>
            <person name="Toyoda A."/>
            <person name="Minakuchi Y."/>
            <person name="Sekiguchi Y."/>
            <person name="Ueda K."/>
            <person name="Takano H."/>
            <person name="Sakai Y."/>
            <person name="Yokota A."/>
            <person name="Yabe S."/>
        </authorList>
    </citation>
    <scope>NUCLEOTIDE SEQUENCE</scope>
    <source>
        <strain evidence="3">A3-2</strain>
    </source>
</reference>
<protein>
    <recommendedName>
        <fullName evidence="4">Glycosyl transferase family 1 domain-containing protein</fullName>
    </recommendedName>
</protein>
<dbReference type="EMBL" id="AP019377">
    <property type="protein sequence ID" value="BBH95694.1"/>
    <property type="molecule type" value="Genomic_DNA"/>
</dbReference>
<dbReference type="Pfam" id="PF00534">
    <property type="entry name" value="Glycos_transf_1"/>
    <property type="match status" value="1"/>
</dbReference>
<sequence>MSISYEYEEIRSGSEHQTGDLPQRPGPYPVAVLEHCQKHPLAVLSSAAHTTELQVAWRALAHWNRYLKENDPQEQHLFLEEANHLLALEQPIGARAGGWPLTARRPGEAPVPCLSATVQSVALAVLLRALSITGEAAYAAALARCLATFHRDILDGGIRTPLYAEGIFFEELALYPAFHHFNGMAFALLSLQELVASWSACDEESRKLFQQALATFEQSLDEFAGPYWPYRELATRSLATPQELALQSVLLSALSTATESKACARALLRWSHFSGSKLCRLRYQLQHLGRAVIRRVWHCWQPRLFPRPVAASGQLRVCVPLPAFPAMGGVLTVLEAVEQVTQDLWQMEYLTRALTGQETDRYVVHRFGRPWMGASHFPFVWFYVLAGTAKLFALLRRGRSFDLVLPQDAVFSALLSAPLARLSGARVVCIDHGHLTLLQEDVHQQHLAERRHLLAHRSRLRRLIGRLQEWCYWPSYRLMLRLAARFVDQYLVPGVPGDGVETMAARFGIPASRVVRFASMVNVEYYPSLTREERAGRRQKHGLQAEDTVVAIACRLTPEKGLDIALESLARALQQLPYAQRASVRLIIAGEGPLRQEIEETIQRLQLESYCSLWGELSAPQIAHLLSISDIFLYTSTRGACFSMAVLEAMAAGCAVIASTRPPSNAALLAEGRGIAVQPADVEETARALVRLIENPTLCRQMGQAARAYIADHHSPESFRRVLLRASGWANLEQLLEGKVRAAHTGREGEVED</sequence>
<dbReference type="Gene3D" id="3.40.50.2000">
    <property type="entry name" value="Glycogen Phosphorylase B"/>
    <property type="match status" value="2"/>
</dbReference>
<evidence type="ECO:0000259" key="2">
    <source>
        <dbReference type="Pfam" id="PF06662"/>
    </source>
</evidence>
<name>A0A455T8A9_9CHLR</name>
<evidence type="ECO:0000259" key="1">
    <source>
        <dbReference type="Pfam" id="PF00534"/>
    </source>
</evidence>
<dbReference type="CDD" id="cd03801">
    <property type="entry name" value="GT4_PimA-like"/>
    <property type="match status" value="1"/>
</dbReference>
<accession>A0A455T8A9</accession>
<evidence type="ECO:0000313" key="3">
    <source>
        <dbReference type="EMBL" id="BBH95694.1"/>
    </source>
</evidence>
<dbReference type="InterPro" id="IPR010598">
    <property type="entry name" value="C5-epim_C"/>
</dbReference>
<dbReference type="PANTHER" id="PTHR12526">
    <property type="entry name" value="GLYCOSYLTRANSFERASE"/>
    <property type="match status" value="1"/>
</dbReference>
<dbReference type="SUPFAM" id="SSF53756">
    <property type="entry name" value="UDP-Glycosyltransferase/glycogen phosphorylase"/>
    <property type="match status" value="1"/>
</dbReference>
<dbReference type="AlphaFoldDB" id="A0A455T8A9"/>
<gene>
    <name evidence="3" type="ORF">KTA_38930</name>
</gene>
<dbReference type="InterPro" id="IPR001296">
    <property type="entry name" value="Glyco_trans_1"/>
</dbReference>
<dbReference type="Pfam" id="PF06662">
    <property type="entry name" value="C5-epim_C"/>
    <property type="match status" value="1"/>
</dbReference>
<organism evidence="3">
    <name type="scientific">Thermogemmatispora argillosa</name>
    <dbReference type="NCBI Taxonomy" id="2045280"/>
    <lineage>
        <taxon>Bacteria</taxon>
        <taxon>Bacillati</taxon>
        <taxon>Chloroflexota</taxon>
        <taxon>Ktedonobacteria</taxon>
        <taxon>Thermogemmatisporales</taxon>
        <taxon>Thermogemmatisporaceae</taxon>
        <taxon>Thermogemmatispora</taxon>
    </lineage>
</organism>
<proteinExistence type="predicted"/>
<dbReference type="GO" id="GO:0016757">
    <property type="term" value="F:glycosyltransferase activity"/>
    <property type="evidence" value="ECO:0007669"/>
    <property type="project" value="InterPro"/>
</dbReference>
<evidence type="ECO:0008006" key="4">
    <source>
        <dbReference type="Google" id="ProtNLM"/>
    </source>
</evidence>
<feature type="domain" description="D-glucuronyl C5-epimerase C-terminal" evidence="2">
    <location>
        <begin position="97"/>
        <end position="271"/>
    </location>
</feature>
<feature type="domain" description="Glycosyl transferase family 1" evidence="1">
    <location>
        <begin position="538"/>
        <end position="707"/>
    </location>
</feature>